<keyword evidence="2" id="KW-0812">Transmembrane</keyword>
<dbReference type="Proteomes" id="UP000693970">
    <property type="component" value="Unassembled WGS sequence"/>
</dbReference>
<reference evidence="3" key="1">
    <citation type="journal article" date="2021" name="Sci. Rep.">
        <title>Diploid genomic architecture of Nitzschia inconspicua, an elite biomass production diatom.</title>
        <authorList>
            <person name="Oliver A."/>
            <person name="Podell S."/>
            <person name="Pinowska A."/>
            <person name="Traller J.C."/>
            <person name="Smith S.R."/>
            <person name="McClure R."/>
            <person name="Beliaev A."/>
            <person name="Bohutskyi P."/>
            <person name="Hill E.A."/>
            <person name="Rabines A."/>
            <person name="Zheng H."/>
            <person name="Allen L.Z."/>
            <person name="Kuo A."/>
            <person name="Grigoriev I.V."/>
            <person name="Allen A.E."/>
            <person name="Hazlebeck D."/>
            <person name="Allen E.E."/>
        </authorList>
    </citation>
    <scope>NUCLEOTIDE SEQUENCE</scope>
    <source>
        <strain evidence="3">Hildebrandi</strain>
    </source>
</reference>
<proteinExistence type="predicted"/>
<dbReference type="EMBL" id="JAGRRH010000004">
    <property type="protein sequence ID" value="KAG7370725.1"/>
    <property type="molecule type" value="Genomic_DNA"/>
</dbReference>
<accession>A0A9K3LZI4</accession>
<dbReference type="AlphaFoldDB" id="A0A9K3LZI4"/>
<gene>
    <name evidence="3" type="ORF">IV203_019295</name>
</gene>
<feature type="region of interest" description="Disordered" evidence="1">
    <location>
        <begin position="138"/>
        <end position="168"/>
    </location>
</feature>
<feature type="transmembrane region" description="Helical" evidence="2">
    <location>
        <begin position="29"/>
        <end position="52"/>
    </location>
</feature>
<evidence type="ECO:0008006" key="5">
    <source>
        <dbReference type="Google" id="ProtNLM"/>
    </source>
</evidence>
<comment type="caution">
    <text evidence="3">The sequence shown here is derived from an EMBL/GenBank/DDBJ whole genome shotgun (WGS) entry which is preliminary data.</text>
</comment>
<reference evidence="3" key="2">
    <citation type="submission" date="2021-04" db="EMBL/GenBank/DDBJ databases">
        <authorList>
            <person name="Podell S."/>
        </authorList>
    </citation>
    <scope>NUCLEOTIDE SEQUENCE</scope>
    <source>
        <strain evidence="3">Hildebrandi</strain>
    </source>
</reference>
<sequence>MSRTGKSSNGCLCMPCKDKVLISAQACSMAGMLVSCFIYYTLILGLPGAVILQVTCCCRMKKAGLTTAAVFMAISGLVAVAYGGLFAVDGIGVASAIGFIGGGLYFAASICTFIFVCTDRYGKCRRLSCENEESDIEKGQQKSSIKNDKKRQPTEEDESDGSVVEGVLADGTSVHKTIYHLPDGSIRTDVETILPDGSKQVKTTIERAAG</sequence>
<keyword evidence="4" id="KW-1185">Reference proteome</keyword>
<keyword evidence="2" id="KW-0472">Membrane</keyword>
<keyword evidence="2" id="KW-1133">Transmembrane helix</keyword>
<evidence type="ECO:0000313" key="4">
    <source>
        <dbReference type="Proteomes" id="UP000693970"/>
    </source>
</evidence>
<evidence type="ECO:0000256" key="1">
    <source>
        <dbReference type="SAM" id="MobiDB-lite"/>
    </source>
</evidence>
<feature type="transmembrane region" description="Helical" evidence="2">
    <location>
        <begin position="64"/>
        <end position="85"/>
    </location>
</feature>
<protein>
    <recommendedName>
        <fullName evidence="5">Transmembrane protein</fullName>
    </recommendedName>
</protein>
<evidence type="ECO:0000256" key="2">
    <source>
        <dbReference type="SAM" id="Phobius"/>
    </source>
</evidence>
<feature type="compositionally biased region" description="Basic and acidic residues" evidence="1">
    <location>
        <begin position="138"/>
        <end position="154"/>
    </location>
</feature>
<feature type="transmembrane region" description="Helical" evidence="2">
    <location>
        <begin position="91"/>
        <end position="116"/>
    </location>
</feature>
<evidence type="ECO:0000313" key="3">
    <source>
        <dbReference type="EMBL" id="KAG7370725.1"/>
    </source>
</evidence>
<organism evidence="3 4">
    <name type="scientific">Nitzschia inconspicua</name>
    <dbReference type="NCBI Taxonomy" id="303405"/>
    <lineage>
        <taxon>Eukaryota</taxon>
        <taxon>Sar</taxon>
        <taxon>Stramenopiles</taxon>
        <taxon>Ochrophyta</taxon>
        <taxon>Bacillariophyta</taxon>
        <taxon>Bacillariophyceae</taxon>
        <taxon>Bacillariophycidae</taxon>
        <taxon>Bacillariales</taxon>
        <taxon>Bacillariaceae</taxon>
        <taxon>Nitzschia</taxon>
    </lineage>
</organism>
<name>A0A9K3LZI4_9STRA</name>